<organism evidence="3 4">
    <name type="scientific">Pleodorina starrii</name>
    <dbReference type="NCBI Taxonomy" id="330485"/>
    <lineage>
        <taxon>Eukaryota</taxon>
        <taxon>Viridiplantae</taxon>
        <taxon>Chlorophyta</taxon>
        <taxon>core chlorophytes</taxon>
        <taxon>Chlorophyceae</taxon>
        <taxon>CS clade</taxon>
        <taxon>Chlamydomonadales</taxon>
        <taxon>Volvocaceae</taxon>
        <taxon>Pleodorina</taxon>
    </lineage>
</organism>
<dbReference type="PANTHER" id="PTHR24410:SF23">
    <property type="entry name" value="BTB DOMAIN-CONTAINING PROTEIN-RELATED"/>
    <property type="match status" value="1"/>
</dbReference>
<accession>A0A9W6FAH5</accession>
<evidence type="ECO:0000313" key="4">
    <source>
        <dbReference type="Proteomes" id="UP001165080"/>
    </source>
</evidence>
<dbReference type="InterPro" id="IPR000210">
    <property type="entry name" value="BTB/POZ_dom"/>
</dbReference>
<feature type="domain" description="BTB" evidence="2">
    <location>
        <begin position="69"/>
        <end position="142"/>
    </location>
</feature>
<proteinExistence type="predicted"/>
<gene>
    <name evidence="3" type="primary">PLEST001344</name>
    <name evidence="3" type="ORF">PLESTB_001793100</name>
</gene>
<dbReference type="InterPro" id="IPR051481">
    <property type="entry name" value="BTB-POZ/Galectin-3-binding"/>
</dbReference>
<reference evidence="3 4" key="1">
    <citation type="journal article" date="2023" name="Commun. Biol.">
        <title>Reorganization of the ancestral sex-determining regions during the evolution of trioecy in Pleodorina starrii.</title>
        <authorList>
            <person name="Takahashi K."/>
            <person name="Suzuki S."/>
            <person name="Kawai-Toyooka H."/>
            <person name="Yamamoto K."/>
            <person name="Hamaji T."/>
            <person name="Ootsuki R."/>
            <person name="Yamaguchi H."/>
            <person name="Kawachi M."/>
            <person name="Higashiyama T."/>
            <person name="Nozaki H."/>
        </authorList>
    </citation>
    <scope>NUCLEOTIDE SEQUENCE [LARGE SCALE GENOMIC DNA]</scope>
    <source>
        <strain evidence="3 4">NIES-4479</strain>
    </source>
</reference>
<keyword evidence="4" id="KW-1185">Reference proteome</keyword>
<dbReference type="EMBL" id="BRXU01000050">
    <property type="protein sequence ID" value="GLC61696.1"/>
    <property type="molecule type" value="Genomic_DNA"/>
</dbReference>
<evidence type="ECO:0000259" key="2">
    <source>
        <dbReference type="PROSITE" id="PS50097"/>
    </source>
</evidence>
<evidence type="ECO:0000256" key="1">
    <source>
        <dbReference type="ARBA" id="ARBA00004906"/>
    </source>
</evidence>
<dbReference type="InterPro" id="IPR011333">
    <property type="entry name" value="SKP1/BTB/POZ_sf"/>
</dbReference>
<evidence type="ECO:0000313" key="3">
    <source>
        <dbReference type="EMBL" id="GLC61696.1"/>
    </source>
</evidence>
<dbReference type="PANTHER" id="PTHR24410">
    <property type="entry name" value="HL07962P-RELATED"/>
    <property type="match status" value="1"/>
</dbReference>
<dbReference type="AlphaFoldDB" id="A0A9W6FAH5"/>
<dbReference type="SUPFAM" id="SSF54695">
    <property type="entry name" value="POZ domain"/>
    <property type="match status" value="1"/>
</dbReference>
<comment type="pathway">
    <text evidence="1">Protein modification; protein ubiquitination.</text>
</comment>
<dbReference type="PROSITE" id="PS50097">
    <property type="entry name" value="BTB"/>
    <property type="match status" value="1"/>
</dbReference>
<comment type="caution">
    <text evidence="3">The sequence shown here is derived from an EMBL/GenBank/DDBJ whole genome shotgun (WGS) entry which is preliminary data.</text>
</comment>
<name>A0A9W6FAH5_9CHLO</name>
<dbReference type="Proteomes" id="UP001165080">
    <property type="component" value="Unassembled WGS sequence"/>
</dbReference>
<protein>
    <recommendedName>
        <fullName evidence="2">BTB domain-containing protein</fullName>
    </recommendedName>
</protein>
<dbReference type="Gene3D" id="3.30.710.10">
    <property type="entry name" value="Potassium Channel Kv1.1, Chain A"/>
    <property type="match status" value="1"/>
</dbReference>
<sequence>MAHQPSFKSSLFGDERYSDCTVTLRVRECGADNYAKRLKTNAGSAALAPADAGSSSSGAAASPTADAGVQEEDLPAHLFLICGGSPFFVDLAEQALAEQAGGGASSGGGKLQLRVLLDTAEDLPYARAALQYIYTGQLAAATSRDVAALLHLWRIASHLQIDGCIAACIAALETRINGDAAAAVSPASPYSGIMELYSCRALLPDPKSNPDAASLLAACRAELTTRVSANGGIAAALRLDALGEMLAWLFPDAPSVMSDWQMQRHALVLPPQLLDALLASDAFATDDEASVLLLVVKWLYANKTATNMTAAVAGSVNSTWAEVLLHRVRLVQMHPMYLYDILNQLFICAAEEVSWLPYILSREEHVLLCQFAADVTVNNSRRRRKLADTVAAAWGRYNCKSPWYNPVPRALAWHDTGIPLEWYISQAVLRRELADQSNTICLHATFRRPGFCLVAGGMIWNPALLFTKRPPFARLMLYSELPEVLEAAGVEDATGVVGLAARLTVHRRSTTGAEVEPLSFVLQKDDYGFRKMSRIFELPLAQVGGGSDSDGDGGDTETGEGSLLAPWAAYLQSNLTISGTVTLL</sequence>